<evidence type="ECO:0000259" key="1">
    <source>
        <dbReference type="Pfam" id="PF12697"/>
    </source>
</evidence>
<dbReference type="PANTHER" id="PTHR37017">
    <property type="entry name" value="AB HYDROLASE-1 DOMAIN-CONTAINING PROTEIN-RELATED"/>
    <property type="match status" value="1"/>
</dbReference>
<reference evidence="2 3" key="1">
    <citation type="submission" date="2018-04" db="EMBL/GenBank/DDBJ databases">
        <title>Sphingobacterium sp. M46 Genome.</title>
        <authorList>
            <person name="Cheng J."/>
            <person name="Li Y."/>
        </authorList>
    </citation>
    <scope>NUCLEOTIDE SEQUENCE [LARGE SCALE GENOMIC DNA]</scope>
    <source>
        <strain evidence="2 3">M46</strain>
    </source>
</reference>
<dbReference type="AlphaFoldDB" id="A0A363NU26"/>
<gene>
    <name evidence="2" type="ORF">DCO56_13310</name>
</gene>
<keyword evidence="2" id="KW-0378">Hydrolase</keyword>
<keyword evidence="3" id="KW-1185">Reference proteome</keyword>
<dbReference type="InterPro" id="IPR052897">
    <property type="entry name" value="Sec-Metab_Biosynth_Hydrolase"/>
</dbReference>
<feature type="domain" description="AB hydrolase-1" evidence="1">
    <location>
        <begin position="8"/>
        <end position="219"/>
    </location>
</feature>
<dbReference type="PANTHER" id="PTHR37017:SF11">
    <property type="entry name" value="ESTERASE_LIPASE_THIOESTERASE DOMAIN-CONTAINING PROTEIN"/>
    <property type="match status" value="1"/>
</dbReference>
<dbReference type="GO" id="GO:0016787">
    <property type="term" value="F:hydrolase activity"/>
    <property type="evidence" value="ECO:0007669"/>
    <property type="project" value="UniProtKB-KW"/>
</dbReference>
<dbReference type="SUPFAM" id="SSF53474">
    <property type="entry name" value="alpha/beta-Hydrolases"/>
    <property type="match status" value="1"/>
</dbReference>
<evidence type="ECO:0000313" key="3">
    <source>
        <dbReference type="Proteomes" id="UP000250831"/>
    </source>
</evidence>
<dbReference type="OrthoDB" id="9112061at2"/>
<organism evidence="2 3">
    <name type="scientific">Sphingobacterium athyrii</name>
    <dbReference type="NCBI Taxonomy" id="2152717"/>
    <lineage>
        <taxon>Bacteria</taxon>
        <taxon>Pseudomonadati</taxon>
        <taxon>Bacteroidota</taxon>
        <taxon>Sphingobacteriia</taxon>
        <taxon>Sphingobacteriales</taxon>
        <taxon>Sphingobacteriaceae</taxon>
        <taxon>Sphingobacterium</taxon>
    </lineage>
</organism>
<dbReference type="EMBL" id="QCXX01000003">
    <property type="protein sequence ID" value="PUV24322.1"/>
    <property type="molecule type" value="Genomic_DNA"/>
</dbReference>
<comment type="caution">
    <text evidence="2">The sequence shown here is derived from an EMBL/GenBank/DDBJ whole genome shotgun (WGS) entry which is preliminary data.</text>
</comment>
<dbReference type="InterPro" id="IPR029058">
    <property type="entry name" value="AB_hydrolase_fold"/>
</dbReference>
<evidence type="ECO:0000313" key="2">
    <source>
        <dbReference type="EMBL" id="PUV24322.1"/>
    </source>
</evidence>
<sequence>MGNRNVTIILVHGAWGDGSHWRHVIANLHAEGYTVRSVQNPLTSIEDDIQKTKDLIDLQTGKVVLVGHSYGGAVISAAGHHEKVVGLVFIAAFAPEKGESLGGIFSRREKSSGAASIVPDAKGFLWIKHDKFHESFAHDLSEKDAIVMSLAQKPTHGSIFAAEADEPAWKTKPSWYQVSDNDHMIPPATQIEMAERINAKKIIHLAASHASLATHPNEITALIKEAVSVVS</sequence>
<dbReference type="Gene3D" id="3.40.50.1820">
    <property type="entry name" value="alpha/beta hydrolase"/>
    <property type="match status" value="1"/>
</dbReference>
<dbReference type="RefSeq" id="WP_108634250.1">
    <property type="nucleotide sequence ID" value="NZ_QCXX01000003.1"/>
</dbReference>
<dbReference type="Proteomes" id="UP000250831">
    <property type="component" value="Unassembled WGS sequence"/>
</dbReference>
<accession>A0A363NU26</accession>
<dbReference type="Pfam" id="PF12697">
    <property type="entry name" value="Abhydrolase_6"/>
    <property type="match status" value="1"/>
</dbReference>
<proteinExistence type="predicted"/>
<protein>
    <submittedName>
        <fullName evidence="2">Alpha/beta hydrolase</fullName>
    </submittedName>
</protein>
<dbReference type="InterPro" id="IPR000073">
    <property type="entry name" value="AB_hydrolase_1"/>
</dbReference>
<name>A0A363NU26_9SPHI</name>